<keyword evidence="1" id="KW-0812">Transmembrane</keyword>
<evidence type="ECO:0000313" key="3">
    <source>
        <dbReference type="Proteomes" id="UP000297703"/>
    </source>
</evidence>
<evidence type="ECO:0000256" key="1">
    <source>
        <dbReference type="SAM" id="Phobius"/>
    </source>
</evidence>
<protein>
    <submittedName>
        <fullName evidence="2">Membrane-associated guanylate kinase, WW and PDZ domain-containing protein 2-like</fullName>
    </submittedName>
</protein>
<dbReference type="AlphaFoldDB" id="A0A4D9E8Y1"/>
<organism evidence="2 3">
    <name type="scientific">Platysternon megacephalum</name>
    <name type="common">big-headed turtle</name>
    <dbReference type="NCBI Taxonomy" id="55544"/>
    <lineage>
        <taxon>Eukaryota</taxon>
        <taxon>Metazoa</taxon>
        <taxon>Chordata</taxon>
        <taxon>Craniata</taxon>
        <taxon>Vertebrata</taxon>
        <taxon>Euteleostomi</taxon>
        <taxon>Archelosauria</taxon>
        <taxon>Testudinata</taxon>
        <taxon>Testudines</taxon>
        <taxon>Cryptodira</taxon>
        <taxon>Durocryptodira</taxon>
        <taxon>Testudinoidea</taxon>
        <taxon>Platysternidae</taxon>
        <taxon>Platysternon</taxon>
    </lineage>
</organism>
<reference evidence="2 3" key="2">
    <citation type="submission" date="2019-04" db="EMBL/GenBank/DDBJ databases">
        <title>The genome sequence of big-headed turtle.</title>
        <authorList>
            <person name="Gong S."/>
        </authorList>
    </citation>
    <scope>NUCLEOTIDE SEQUENCE [LARGE SCALE GENOMIC DNA]</scope>
    <source>
        <strain evidence="2">DO16091913</strain>
        <tissue evidence="2">Muscle</tissue>
    </source>
</reference>
<keyword evidence="1" id="KW-0472">Membrane</keyword>
<dbReference type="GO" id="GO:0016301">
    <property type="term" value="F:kinase activity"/>
    <property type="evidence" value="ECO:0007669"/>
    <property type="project" value="UniProtKB-KW"/>
</dbReference>
<proteinExistence type="predicted"/>
<keyword evidence="2" id="KW-0418">Kinase</keyword>
<evidence type="ECO:0000313" key="2">
    <source>
        <dbReference type="EMBL" id="TFK06959.1"/>
    </source>
</evidence>
<keyword evidence="3" id="KW-1185">Reference proteome</keyword>
<accession>A0A4D9E8Y1</accession>
<dbReference type="EMBL" id="QXTE01000091">
    <property type="protein sequence ID" value="TFK06959.1"/>
    <property type="molecule type" value="Genomic_DNA"/>
</dbReference>
<keyword evidence="1" id="KW-1133">Transmembrane helix</keyword>
<sequence>MENQSMQKLFECGEVHRVVYLSRQNNWHDFTSITIHYIDFLLLPFVSKHVHFLPHLLILAVLTVIDAIVHKFIHLFNILKRFPCLVQHSDSDIDLVKGLSC</sequence>
<dbReference type="Proteomes" id="UP000297703">
    <property type="component" value="Unassembled WGS sequence"/>
</dbReference>
<reference evidence="2 3" key="1">
    <citation type="submission" date="2019-04" db="EMBL/GenBank/DDBJ databases">
        <title>Draft genome of the big-headed turtle Platysternon megacephalum.</title>
        <authorList>
            <person name="Gong S."/>
        </authorList>
    </citation>
    <scope>NUCLEOTIDE SEQUENCE [LARGE SCALE GENOMIC DNA]</scope>
    <source>
        <strain evidence="2">DO16091913</strain>
        <tissue evidence="2">Muscle</tissue>
    </source>
</reference>
<comment type="caution">
    <text evidence="2">The sequence shown here is derived from an EMBL/GenBank/DDBJ whole genome shotgun (WGS) entry which is preliminary data.</text>
</comment>
<name>A0A4D9E8Y1_9SAUR</name>
<keyword evidence="2" id="KW-0808">Transferase</keyword>
<gene>
    <name evidence="2" type="ORF">DR999_PMT10310</name>
</gene>
<feature type="transmembrane region" description="Helical" evidence="1">
    <location>
        <begin position="52"/>
        <end position="73"/>
    </location>
</feature>